<accession>A0A6H1ZG25</accession>
<dbReference type="EMBL" id="MT144592">
    <property type="protein sequence ID" value="QJH93828.1"/>
    <property type="molecule type" value="Genomic_DNA"/>
</dbReference>
<dbReference type="AlphaFoldDB" id="A0A6H1ZG25"/>
<organism evidence="1">
    <name type="scientific">viral metagenome</name>
    <dbReference type="NCBI Taxonomy" id="1070528"/>
    <lineage>
        <taxon>unclassified sequences</taxon>
        <taxon>metagenomes</taxon>
        <taxon>organismal metagenomes</taxon>
    </lineage>
</organism>
<sequence>MNKTTAQKRLEAANLRVLAASQRSNAAAHRRQAEHPIYPGQDMVCLGKADQIDAFAARSEAQADLIESEIA</sequence>
<dbReference type="EMBL" id="MT144010">
    <property type="protein sequence ID" value="QJA46422.1"/>
    <property type="molecule type" value="Genomic_DNA"/>
</dbReference>
<proteinExistence type="predicted"/>
<evidence type="ECO:0000313" key="1">
    <source>
        <dbReference type="EMBL" id="QJA46422.1"/>
    </source>
</evidence>
<protein>
    <submittedName>
        <fullName evidence="1">Uncharacterized protein</fullName>
    </submittedName>
</protein>
<reference evidence="1" key="1">
    <citation type="submission" date="2020-03" db="EMBL/GenBank/DDBJ databases">
        <title>The deep terrestrial virosphere.</title>
        <authorList>
            <person name="Holmfeldt K."/>
            <person name="Nilsson E."/>
            <person name="Simone D."/>
            <person name="Lopez-Fernandez M."/>
            <person name="Wu X."/>
            <person name="de Brujin I."/>
            <person name="Lundin D."/>
            <person name="Andersson A."/>
            <person name="Bertilsson S."/>
            <person name="Dopson M."/>
        </authorList>
    </citation>
    <scope>NUCLEOTIDE SEQUENCE</scope>
    <source>
        <strain evidence="1">TM448A00411</strain>
        <strain evidence="2">TM448B00141</strain>
    </source>
</reference>
<name>A0A6H1ZG25_9ZZZZ</name>
<evidence type="ECO:0000313" key="2">
    <source>
        <dbReference type="EMBL" id="QJH93828.1"/>
    </source>
</evidence>
<gene>
    <name evidence="1" type="ORF">TM448A00411_0024</name>
    <name evidence="2" type="ORF">TM448B00141_0014</name>
</gene>